<protein>
    <recommendedName>
        <fullName evidence="5">Nuclease</fullName>
    </recommendedName>
</protein>
<dbReference type="RefSeq" id="WP_064241459.1">
    <property type="nucleotide sequence ID" value="NZ_LPUX01000053.1"/>
</dbReference>
<dbReference type="EMBL" id="LPUX01000053">
    <property type="protein sequence ID" value="OAP41164.1"/>
    <property type="molecule type" value="Genomic_DNA"/>
</dbReference>
<sequence length="285" mass="29793">MRPQFISIAGGLAALTIYTGILLGGAATIRGRESAATPDFVLETPDAIIEEPAEAPVAAEELPAEPTPSPAEAEAAAKTSRVPVRPVDPSLFAIPEEGVAKPLERIAPRPPLSAPEEKKASPIVLQRPVALAAGLVQNGGTTLQIKDIEPENAEKVCEGTGKSWPCGMVARTAFRNFLRGRALVCDQVDERTEGSAAASCTVGKINVAEWLVTNGWAIPLPGTALEAKAEAARNAKRGFYGSDPRDLSRRRLVIEPTGGADFGETVPDLQAPAGIPNWAPSIAGE</sequence>
<feature type="region of interest" description="Disordered" evidence="1">
    <location>
        <begin position="58"/>
        <end position="81"/>
    </location>
</feature>
<evidence type="ECO:0000313" key="4">
    <source>
        <dbReference type="Proteomes" id="UP000094025"/>
    </source>
</evidence>
<dbReference type="AlphaFoldDB" id="A0A178Y1E1"/>
<comment type="caution">
    <text evidence="3">The sequence shown here is derived from an EMBL/GenBank/DDBJ whole genome shotgun (WGS) entry which is preliminary data.</text>
</comment>
<feature type="transmembrane region" description="Helical" evidence="2">
    <location>
        <begin position="6"/>
        <end position="29"/>
    </location>
</feature>
<proteinExistence type="predicted"/>
<dbReference type="Proteomes" id="UP000094025">
    <property type="component" value="Unassembled WGS sequence"/>
</dbReference>
<evidence type="ECO:0000256" key="1">
    <source>
        <dbReference type="SAM" id="MobiDB-lite"/>
    </source>
</evidence>
<keyword evidence="2" id="KW-0812">Transmembrane</keyword>
<dbReference type="InterPro" id="IPR035437">
    <property type="entry name" value="SNase_OB-fold_sf"/>
</dbReference>
<reference evidence="3 4" key="1">
    <citation type="journal article" date="2016" name="Int. J. Syst. Evol. Microbiol.">
        <title>Ensifer glycinis sp. nov., an novel rhizobial species associated with Glycine spp.</title>
        <authorList>
            <person name="Yan H."/>
            <person name="Yan J."/>
            <person name="Sui X.H."/>
            <person name="Wang E.T."/>
            <person name="Chen W.X."/>
            <person name="Zhang X.X."/>
            <person name="Chen W.F."/>
        </authorList>
    </citation>
    <scope>NUCLEOTIDE SEQUENCE [LARGE SCALE GENOMIC DNA]</scope>
    <source>
        <strain evidence="3 4">CCBAU 23380</strain>
    </source>
</reference>
<keyword evidence="2" id="KW-0472">Membrane</keyword>
<keyword evidence="4" id="KW-1185">Reference proteome</keyword>
<organism evidence="3 4">
    <name type="scientific">Sinorhizobium glycinis</name>
    <dbReference type="NCBI Taxonomy" id="1472378"/>
    <lineage>
        <taxon>Bacteria</taxon>
        <taxon>Pseudomonadati</taxon>
        <taxon>Pseudomonadota</taxon>
        <taxon>Alphaproteobacteria</taxon>
        <taxon>Hyphomicrobiales</taxon>
        <taxon>Rhizobiaceae</taxon>
        <taxon>Sinorhizobium/Ensifer group</taxon>
        <taxon>Sinorhizobium</taxon>
    </lineage>
</organism>
<dbReference type="STRING" id="1472378.AU381_04600"/>
<keyword evidence="2" id="KW-1133">Transmembrane helix</keyword>
<evidence type="ECO:0000256" key="2">
    <source>
        <dbReference type="SAM" id="Phobius"/>
    </source>
</evidence>
<gene>
    <name evidence="3" type="ORF">AU381_04600</name>
</gene>
<dbReference type="Gene3D" id="2.40.50.90">
    <property type="match status" value="1"/>
</dbReference>
<dbReference type="OrthoDB" id="9810674at2"/>
<dbReference type="SUPFAM" id="SSF50199">
    <property type="entry name" value="Staphylococcal nuclease"/>
    <property type="match status" value="1"/>
</dbReference>
<evidence type="ECO:0008006" key="5">
    <source>
        <dbReference type="Google" id="ProtNLM"/>
    </source>
</evidence>
<evidence type="ECO:0000313" key="3">
    <source>
        <dbReference type="EMBL" id="OAP41164.1"/>
    </source>
</evidence>
<accession>A0A178Y1E1</accession>
<name>A0A178Y1E1_9HYPH</name>